<dbReference type="Pfam" id="PF00378">
    <property type="entry name" value="ECH_1"/>
    <property type="match status" value="1"/>
</dbReference>
<accession>A0ABR4AF66</accession>
<comment type="caution">
    <text evidence="1">The sequence shown here is derived from an EMBL/GenBank/DDBJ whole genome shotgun (WGS) entry which is preliminary data.</text>
</comment>
<dbReference type="Proteomes" id="UP001590950">
    <property type="component" value="Unassembled WGS sequence"/>
</dbReference>
<dbReference type="SUPFAM" id="SSF52096">
    <property type="entry name" value="ClpP/crotonase"/>
    <property type="match status" value="1"/>
</dbReference>
<dbReference type="Gene3D" id="3.90.226.10">
    <property type="entry name" value="2-enoyl-CoA Hydratase, Chain A, domain 1"/>
    <property type="match status" value="1"/>
</dbReference>
<dbReference type="PANTHER" id="PTHR11941:SF75">
    <property type="entry name" value="ENOYL-COA HYDRATASE_ISOMERASE FAMILY PROTEIN"/>
    <property type="match status" value="1"/>
</dbReference>
<name>A0ABR4AF66_9LECA</name>
<reference evidence="1 2" key="1">
    <citation type="submission" date="2024-09" db="EMBL/GenBank/DDBJ databases">
        <title>Rethinking Asexuality: The Enigmatic Case of Functional Sexual Genes in Lepraria (Stereocaulaceae).</title>
        <authorList>
            <person name="Doellman M."/>
            <person name="Sun Y."/>
            <person name="Barcenas-Pena A."/>
            <person name="Lumbsch H.T."/>
            <person name="Grewe F."/>
        </authorList>
    </citation>
    <scope>NUCLEOTIDE SEQUENCE [LARGE SCALE GENOMIC DNA]</scope>
    <source>
        <strain evidence="1 2">Mercado 3170</strain>
    </source>
</reference>
<dbReference type="InterPro" id="IPR029045">
    <property type="entry name" value="ClpP/crotonase-like_dom_sf"/>
</dbReference>
<organism evidence="1 2">
    <name type="scientific">Stereocaulon virgatum</name>
    <dbReference type="NCBI Taxonomy" id="373712"/>
    <lineage>
        <taxon>Eukaryota</taxon>
        <taxon>Fungi</taxon>
        <taxon>Dikarya</taxon>
        <taxon>Ascomycota</taxon>
        <taxon>Pezizomycotina</taxon>
        <taxon>Lecanoromycetes</taxon>
        <taxon>OSLEUM clade</taxon>
        <taxon>Lecanoromycetidae</taxon>
        <taxon>Lecanorales</taxon>
        <taxon>Lecanorineae</taxon>
        <taxon>Stereocaulaceae</taxon>
        <taxon>Stereocaulon</taxon>
    </lineage>
</organism>
<sequence>MSPIPPLFVLPITPAGCLTCTQPSARVYLLTFDSPPDNRMTPTFCTTLLLALDILDHRFPKGVVITTSGIQKFYSNGLDYDSAIKTKGFFEDYLYPLWRRLLTYPMPTVALIPGHAFAAGFMTAMMHDYRLMNPHRGYLCLNELDFGAPLTPPMASIFRQKVPNPNTFRTMILESKRYGALEALKEGLLDGLGDVGVVLDFVIEGRLVDRARSGVYGRLKQEMWRETVGLLEGFMQGEQRVRRDLEEGEKRKSEEMRRVEAWEAKTMTAKSKL</sequence>
<protein>
    <submittedName>
        <fullName evidence="1">Uncharacterized protein</fullName>
    </submittedName>
</protein>
<dbReference type="CDD" id="cd06558">
    <property type="entry name" value="crotonase-like"/>
    <property type="match status" value="1"/>
</dbReference>
<dbReference type="InterPro" id="IPR001753">
    <property type="entry name" value="Enoyl-CoA_hydra/iso"/>
</dbReference>
<evidence type="ECO:0000313" key="2">
    <source>
        <dbReference type="Proteomes" id="UP001590950"/>
    </source>
</evidence>
<keyword evidence="2" id="KW-1185">Reference proteome</keyword>
<dbReference type="EMBL" id="JBEFKJ010000010">
    <property type="protein sequence ID" value="KAL2043755.1"/>
    <property type="molecule type" value="Genomic_DNA"/>
</dbReference>
<gene>
    <name evidence="1" type="ORF">N7G274_003274</name>
</gene>
<proteinExistence type="predicted"/>
<evidence type="ECO:0000313" key="1">
    <source>
        <dbReference type="EMBL" id="KAL2043755.1"/>
    </source>
</evidence>
<dbReference type="PANTHER" id="PTHR11941">
    <property type="entry name" value="ENOYL-COA HYDRATASE-RELATED"/>
    <property type="match status" value="1"/>
</dbReference>